<gene>
    <name evidence="1" type="ORF">GFD22_01595</name>
</gene>
<keyword evidence="2" id="KW-1185">Reference proteome</keyword>
<comment type="caution">
    <text evidence="1">The sequence shown here is derived from an EMBL/GenBank/DDBJ whole genome shotgun (WGS) entry which is preliminary data.</text>
</comment>
<dbReference type="InterPro" id="IPR038573">
    <property type="entry name" value="BrnT_sf"/>
</dbReference>
<sequence>MDELHFEWDETKAAINERKHGVTFTEAATAFEDPFARVIDDPEHSDLQEEHLILMGISAKARLLIVVHCQRERHGAIRIISARKANKYESKQYGRFYDAR</sequence>
<evidence type="ECO:0000313" key="1">
    <source>
        <dbReference type="EMBL" id="NEG77700.1"/>
    </source>
</evidence>
<dbReference type="InterPro" id="IPR007460">
    <property type="entry name" value="BrnT_toxin"/>
</dbReference>
<dbReference type="EMBL" id="WHZY01000002">
    <property type="protein sequence ID" value="NEG77700.1"/>
    <property type="molecule type" value="Genomic_DNA"/>
</dbReference>
<name>A0A7K3TGF6_9BIFI</name>
<dbReference type="AlphaFoldDB" id="A0A7K3TGF6"/>
<dbReference type="OrthoDB" id="9798158at2"/>
<accession>A0A7K3TGF6</accession>
<proteinExistence type="predicted"/>
<dbReference type="RefSeq" id="WP_152351214.1">
    <property type="nucleotide sequence ID" value="NZ_WBSN01000029.1"/>
</dbReference>
<reference evidence="1 2" key="1">
    <citation type="submission" date="2019-10" db="EMBL/GenBank/DDBJ databases">
        <title>Bifidobacterium from non-human primates.</title>
        <authorList>
            <person name="Modesto M."/>
        </authorList>
    </citation>
    <scope>NUCLEOTIDE SEQUENCE [LARGE SCALE GENOMIC DNA]</scope>
    <source>
        <strain evidence="1 2">TREC</strain>
    </source>
</reference>
<dbReference type="Proteomes" id="UP000469763">
    <property type="component" value="Unassembled WGS sequence"/>
</dbReference>
<organism evidence="1 2">
    <name type="scientific">Bifidobacterium avesanii</name>
    <dbReference type="NCBI Taxonomy" id="1798157"/>
    <lineage>
        <taxon>Bacteria</taxon>
        <taxon>Bacillati</taxon>
        <taxon>Actinomycetota</taxon>
        <taxon>Actinomycetes</taxon>
        <taxon>Bifidobacteriales</taxon>
        <taxon>Bifidobacteriaceae</taxon>
        <taxon>Bifidobacterium</taxon>
    </lineage>
</organism>
<dbReference type="Gene3D" id="3.10.450.530">
    <property type="entry name" value="Ribonuclease toxin, BrnT, of type II toxin-antitoxin system"/>
    <property type="match status" value="1"/>
</dbReference>
<evidence type="ECO:0000313" key="2">
    <source>
        <dbReference type="Proteomes" id="UP000469763"/>
    </source>
</evidence>
<protein>
    <submittedName>
        <fullName evidence="1">BrnT family toxin</fullName>
    </submittedName>
</protein>
<dbReference type="Pfam" id="PF04365">
    <property type="entry name" value="BrnT_toxin"/>
    <property type="match status" value="1"/>
</dbReference>